<evidence type="ECO:0008006" key="3">
    <source>
        <dbReference type="Google" id="ProtNLM"/>
    </source>
</evidence>
<sequence>MKRNKVLSLVIAGALTTAVVGGTLAYFISKDSVTNSFTTAKTGIQVEEVFDDSENGPHNSVKPGDEVNKDVSVRNKADYAQFIRVKLTPKFTGTDTAGLELSKIKLNYKSGEVTDSPTTNKWVKNGDYYYYVGKVAPAGVTSYLLDSVTLDNTATDDKYQGKGYDVDVEAEGVQADHDAFTDWGITAESDLGKALKDLQ</sequence>
<accession>A0A7X2N0U2</accession>
<proteinExistence type="predicted"/>
<comment type="caution">
    <text evidence="1">The sequence shown here is derived from an EMBL/GenBank/DDBJ whole genome shotgun (WGS) entry which is preliminary data.</text>
</comment>
<dbReference type="InterPro" id="IPR024008">
    <property type="entry name" value="BsaA"/>
</dbReference>
<dbReference type="Pfam" id="PF12389">
    <property type="entry name" value="Peptidase_M73"/>
    <property type="match status" value="1"/>
</dbReference>
<name>A0A7X2N0U2_9CLOT</name>
<dbReference type="EMBL" id="VULX01000040">
    <property type="protein sequence ID" value="MSR92618.1"/>
    <property type="molecule type" value="Genomic_DNA"/>
</dbReference>
<keyword evidence="2" id="KW-1185">Reference proteome</keyword>
<gene>
    <name evidence="1" type="ORF">FYJ33_14895</name>
</gene>
<dbReference type="InterPro" id="IPR023833">
    <property type="entry name" value="Signal_pept_SipW-depend-type"/>
</dbReference>
<dbReference type="Proteomes" id="UP000460287">
    <property type="component" value="Unassembled WGS sequence"/>
</dbReference>
<evidence type="ECO:0000313" key="2">
    <source>
        <dbReference type="Proteomes" id="UP000460287"/>
    </source>
</evidence>
<evidence type="ECO:0000313" key="1">
    <source>
        <dbReference type="EMBL" id="MSR92618.1"/>
    </source>
</evidence>
<protein>
    <recommendedName>
        <fullName evidence="3">Camelysin metallo-endopeptidase</fullName>
    </recommendedName>
</protein>
<reference evidence="1 2" key="1">
    <citation type="submission" date="2019-08" db="EMBL/GenBank/DDBJ databases">
        <title>In-depth cultivation of the pig gut microbiome towards novel bacterial diversity and tailored functional studies.</title>
        <authorList>
            <person name="Wylensek D."/>
            <person name="Hitch T.C.A."/>
            <person name="Clavel T."/>
        </authorList>
    </citation>
    <scope>NUCLEOTIDE SEQUENCE [LARGE SCALE GENOMIC DNA]</scope>
    <source>
        <strain evidence="1 2">WCA-383-APC-5B</strain>
    </source>
</reference>
<dbReference type="AlphaFoldDB" id="A0A7X2N0U2"/>
<dbReference type="RefSeq" id="WP_154532676.1">
    <property type="nucleotide sequence ID" value="NZ_JAQXTV010000082.1"/>
</dbReference>
<dbReference type="InterPro" id="IPR022121">
    <property type="entry name" value="Peptidase_M73_camelysin"/>
</dbReference>
<dbReference type="NCBIfam" id="TIGR04088">
    <property type="entry name" value="cognate_SipW"/>
    <property type="match status" value="1"/>
</dbReference>
<organism evidence="1 2">
    <name type="scientific">Inconstantimicrobium porci</name>
    <dbReference type="NCBI Taxonomy" id="2652291"/>
    <lineage>
        <taxon>Bacteria</taxon>
        <taxon>Bacillati</taxon>
        <taxon>Bacillota</taxon>
        <taxon>Clostridia</taxon>
        <taxon>Eubacteriales</taxon>
        <taxon>Clostridiaceae</taxon>
        <taxon>Inconstantimicrobium</taxon>
    </lineage>
</organism>
<dbReference type="NCBIfam" id="TIGR04090">
    <property type="entry name" value="exp_by_SipW_IV"/>
    <property type="match status" value="1"/>
</dbReference>